<feature type="domain" description="Recombinase" evidence="1">
    <location>
        <begin position="7"/>
        <end position="87"/>
    </location>
</feature>
<feature type="non-terminal residue" evidence="3">
    <location>
        <position position="1"/>
    </location>
</feature>
<name>M2ZJM4_9PROT</name>
<evidence type="ECO:0000313" key="4">
    <source>
        <dbReference type="Proteomes" id="UP000011744"/>
    </source>
</evidence>
<dbReference type="STRING" id="1244869.H261_23105"/>
<evidence type="ECO:0000259" key="1">
    <source>
        <dbReference type="Pfam" id="PF07508"/>
    </source>
</evidence>
<reference evidence="3 4" key="1">
    <citation type="journal article" date="2014" name="Genome Announc.">
        <title>Draft Genome Sequence of Magnetospirillum sp. Strain SO-1, a Freshwater Magnetotactic Bacterium Isolated from the Ol'khovka River, Russia.</title>
        <authorList>
            <person name="Grouzdev D.S."/>
            <person name="Dziuba M.V."/>
            <person name="Sukhacheva M.S."/>
            <person name="Mardanov A.V."/>
            <person name="Beletskiy A.V."/>
            <person name="Kuznetsov B.B."/>
            <person name="Skryabin K.G."/>
        </authorList>
    </citation>
    <scope>NUCLEOTIDE SEQUENCE [LARGE SCALE GENOMIC DNA]</scope>
    <source>
        <strain evidence="3 4">SO-1</strain>
    </source>
</reference>
<dbReference type="AlphaFoldDB" id="M2ZJM4"/>
<sequence length="342" mass="38396">AKNKDATKKLAPVWGPSTIYGNWQRGTGILNNELYIGQLIWNRQHFIKDPRSGKRQARLNPHERWLRQEVPHLRIIPQDLWDAVKARQGIHRQHRPEKARRPVHLLSGLLVCGECGGGVSMISAHHYGCSRARNSGTCTNRLNIRKDTLESQVLAGLRQHLMQPAAVKAFVEEFTREVNRLAADHDDRRVRLETEFDKIEMKQRSLMDAIMDGTPARLVNAELAALETRRSEIEAQLQAVPPPLPRLHPNLPELFRRKVEDLQEALREPETTTQAALALRGLIDRIRLVPVNGALEIELEGARAALLALATPESKHPRSGEGSGVQETVVAGAGFEPATFRL</sequence>
<gene>
    <name evidence="3" type="ORF">H261_23105</name>
</gene>
<comment type="caution">
    <text evidence="3">The sequence shown here is derived from an EMBL/GenBank/DDBJ whole genome shotgun (WGS) entry which is preliminary data.</text>
</comment>
<dbReference type="eggNOG" id="COG1961">
    <property type="taxonomic scope" value="Bacteria"/>
</dbReference>
<protein>
    <submittedName>
        <fullName evidence="3">DNA recombinase</fullName>
    </submittedName>
</protein>
<dbReference type="Proteomes" id="UP000011744">
    <property type="component" value="Unassembled WGS sequence"/>
</dbReference>
<dbReference type="Gene3D" id="3.90.1750.20">
    <property type="entry name" value="Putative Large Serine Recombinase, Chain B, Domain 2"/>
    <property type="match status" value="1"/>
</dbReference>
<dbReference type="RefSeq" id="WP_008622692.1">
    <property type="nucleotide sequence ID" value="NZ_AONQ01000164.1"/>
</dbReference>
<dbReference type="PANTHER" id="PTHR30461:SF23">
    <property type="entry name" value="DNA RECOMBINASE-RELATED"/>
    <property type="match status" value="1"/>
</dbReference>
<dbReference type="InterPro" id="IPR011109">
    <property type="entry name" value="DNA_bind_recombinase_dom"/>
</dbReference>
<dbReference type="InterPro" id="IPR025827">
    <property type="entry name" value="Zn_ribbon_recom_dom"/>
</dbReference>
<dbReference type="EMBL" id="AONQ01000164">
    <property type="protein sequence ID" value="EME67517.1"/>
    <property type="molecule type" value="Genomic_DNA"/>
</dbReference>
<evidence type="ECO:0000313" key="3">
    <source>
        <dbReference type="EMBL" id="EME67517.1"/>
    </source>
</evidence>
<dbReference type="PATRIC" id="fig|1244869.3.peg.4492"/>
<dbReference type="InterPro" id="IPR038109">
    <property type="entry name" value="DNA_bind_recomb_sf"/>
</dbReference>
<dbReference type="Pfam" id="PF13408">
    <property type="entry name" value="Zn_ribbon_recom"/>
    <property type="match status" value="1"/>
</dbReference>
<accession>M2ZJM4</accession>
<keyword evidence="4" id="KW-1185">Reference proteome</keyword>
<proteinExistence type="predicted"/>
<dbReference type="GO" id="GO:0003677">
    <property type="term" value="F:DNA binding"/>
    <property type="evidence" value="ECO:0007669"/>
    <property type="project" value="InterPro"/>
</dbReference>
<evidence type="ECO:0000259" key="2">
    <source>
        <dbReference type="Pfam" id="PF13408"/>
    </source>
</evidence>
<organism evidence="3 4">
    <name type="scientific">Paramagnetospirillum caucaseum</name>
    <dbReference type="NCBI Taxonomy" id="1244869"/>
    <lineage>
        <taxon>Bacteria</taxon>
        <taxon>Pseudomonadati</taxon>
        <taxon>Pseudomonadota</taxon>
        <taxon>Alphaproteobacteria</taxon>
        <taxon>Rhodospirillales</taxon>
        <taxon>Magnetospirillaceae</taxon>
        <taxon>Paramagnetospirillum</taxon>
    </lineage>
</organism>
<dbReference type="GO" id="GO:0000150">
    <property type="term" value="F:DNA strand exchange activity"/>
    <property type="evidence" value="ECO:0007669"/>
    <property type="project" value="InterPro"/>
</dbReference>
<feature type="domain" description="Recombinase zinc beta ribbon" evidence="2">
    <location>
        <begin position="105"/>
        <end position="158"/>
    </location>
</feature>
<dbReference type="Pfam" id="PF07508">
    <property type="entry name" value="Recombinase"/>
    <property type="match status" value="1"/>
</dbReference>
<dbReference type="InterPro" id="IPR050639">
    <property type="entry name" value="SSR_resolvase"/>
</dbReference>
<dbReference type="PANTHER" id="PTHR30461">
    <property type="entry name" value="DNA-INVERTASE FROM LAMBDOID PROPHAGE"/>
    <property type="match status" value="1"/>
</dbReference>